<dbReference type="Pfam" id="PF00581">
    <property type="entry name" value="Rhodanese"/>
    <property type="match status" value="1"/>
</dbReference>
<evidence type="ECO:0000313" key="5">
    <source>
        <dbReference type="EMBL" id="BDE06243.1"/>
    </source>
</evidence>
<protein>
    <submittedName>
        <fullName evidence="5">Molybdenum cofactor biosynthesis protein MoeB</fullName>
    </submittedName>
</protein>
<dbReference type="FunFam" id="3.40.50.720:FF:000033">
    <property type="entry name" value="Adenylyltransferase and sulfurtransferase MOCS3"/>
    <property type="match status" value="1"/>
</dbReference>
<evidence type="ECO:0000256" key="2">
    <source>
        <dbReference type="ARBA" id="ARBA00022741"/>
    </source>
</evidence>
<dbReference type="PANTHER" id="PTHR10953:SF102">
    <property type="entry name" value="ADENYLYLTRANSFERASE AND SULFURTRANSFERASE MOCS3"/>
    <property type="match status" value="1"/>
</dbReference>
<dbReference type="EMBL" id="AP025523">
    <property type="protein sequence ID" value="BDE06243.1"/>
    <property type="molecule type" value="Genomic_DNA"/>
</dbReference>
<accession>A0AAN1XVK2</accession>
<evidence type="ECO:0000259" key="4">
    <source>
        <dbReference type="PROSITE" id="PS50206"/>
    </source>
</evidence>
<dbReference type="RefSeq" id="WP_317997218.1">
    <property type="nucleotide sequence ID" value="NZ_AP025523.1"/>
</dbReference>
<dbReference type="SUPFAM" id="SSF52821">
    <property type="entry name" value="Rhodanese/Cell cycle control phosphatase"/>
    <property type="match status" value="1"/>
</dbReference>
<keyword evidence="6" id="KW-1185">Reference proteome</keyword>
<evidence type="ECO:0000256" key="3">
    <source>
        <dbReference type="ARBA" id="ARBA00022840"/>
    </source>
</evidence>
<dbReference type="SMART" id="SM00450">
    <property type="entry name" value="RHOD"/>
    <property type="match status" value="1"/>
</dbReference>
<keyword evidence="3" id="KW-0067">ATP-binding</keyword>
<dbReference type="Gene3D" id="3.40.50.720">
    <property type="entry name" value="NAD(P)-binding Rossmann-like Domain"/>
    <property type="match status" value="1"/>
</dbReference>
<dbReference type="KEGG" id="vab:WPS_15190"/>
<keyword evidence="1" id="KW-0808">Transferase</keyword>
<dbReference type="NCBIfam" id="NF004281">
    <property type="entry name" value="PRK05690.1"/>
    <property type="match status" value="1"/>
</dbReference>
<dbReference type="SUPFAM" id="SSF69572">
    <property type="entry name" value="Activating enzymes of the ubiquitin-like proteins"/>
    <property type="match status" value="1"/>
</dbReference>
<keyword evidence="2" id="KW-0547">Nucleotide-binding</keyword>
<dbReference type="GO" id="GO:0004792">
    <property type="term" value="F:thiosulfate-cyanide sulfurtransferase activity"/>
    <property type="evidence" value="ECO:0007669"/>
    <property type="project" value="TreeGrafter"/>
</dbReference>
<sequence>MTTLAGSAALRRYSRHLLIPEVGLAGQEKLSRARVLVIGAGGLGSPVLAYLAAAGIGRLIVLDDDAVDETNLQRQILYDTADVGAPKAHRAAERLRALNPQIAIDALATRFEAGNARELVRLADVVVDGSDTFATRYLVNDACVLERKPDVHGAIFRFDGQLSIFGAPGGPCYRCVYPEAPPEHLVPSCAEGGVLGVLAGIVGSFQASEALKLVLGIGTPLVGRLLLVDALDARVREVRIARDPACPLCGDAPSIRDVGTVPERAAAERTVADADLDAYDALVADGAILLDVREAHERALGEVPGAVAIPATALEARLHELDTARTYVVACRVGAKSAWAAERLKEAGFGKVYHLRDGLLALAARDAAFDLF</sequence>
<dbReference type="CDD" id="cd00158">
    <property type="entry name" value="RHOD"/>
    <property type="match status" value="1"/>
</dbReference>
<dbReference type="PROSITE" id="PS50206">
    <property type="entry name" value="RHODANESE_3"/>
    <property type="match status" value="1"/>
</dbReference>
<name>A0AAN1XVK2_UNVUL</name>
<dbReference type="GO" id="GO:0008146">
    <property type="term" value="F:sulfotransferase activity"/>
    <property type="evidence" value="ECO:0007669"/>
    <property type="project" value="TreeGrafter"/>
</dbReference>
<dbReference type="GO" id="GO:0016779">
    <property type="term" value="F:nucleotidyltransferase activity"/>
    <property type="evidence" value="ECO:0007669"/>
    <property type="project" value="TreeGrafter"/>
</dbReference>
<dbReference type="Pfam" id="PF00899">
    <property type="entry name" value="ThiF"/>
    <property type="match status" value="1"/>
</dbReference>
<dbReference type="InterPro" id="IPR036873">
    <property type="entry name" value="Rhodanese-like_dom_sf"/>
</dbReference>
<gene>
    <name evidence="5" type="ORF">WPS_15190</name>
</gene>
<dbReference type="InterPro" id="IPR035985">
    <property type="entry name" value="Ubiquitin-activating_enz"/>
</dbReference>
<dbReference type="Gene3D" id="3.40.250.10">
    <property type="entry name" value="Rhodanese-like domain"/>
    <property type="match status" value="1"/>
</dbReference>
<dbReference type="GO" id="GO:0008641">
    <property type="term" value="F:ubiquitin-like modifier activating enzyme activity"/>
    <property type="evidence" value="ECO:0007669"/>
    <property type="project" value="InterPro"/>
</dbReference>
<evidence type="ECO:0000256" key="1">
    <source>
        <dbReference type="ARBA" id="ARBA00022679"/>
    </source>
</evidence>
<dbReference type="AlphaFoldDB" id="A0AAN1XVK2"/>
<feature type="domain" description="Rhodanese" evidence="4">
    <location>
        <begin position="283"/>
        <end position="371"/>
    </location>
</feature>
<proteinExistence type="predicted"/>
<dbReference type="InterPro" id="IPR001763">
    <property type="entry name" value="Rhodanese-like_dom"/>
</dbReference>
<dbReference type="InterPro" id="IPR000594">
    <property type="entry name" value="ThiF_NAD_FAD-bd"/>
</dbReference>
<dbReference type="CDD" id="cd00757">
    <property type="entry name" value="ThiF_MoeB_HesA_family"/>
    <property type="match status" value="1"/>
</dbReference>
<dbReference type="GO" id="GO:0005524">
    <property type="term" value="F:ATP binding"/>
    <property type="evidence" value="ECO:0007669"/>
    <property type="project" value="UniProtKB-KW"/>
</dbReference>
<organism evidence="5 6">
    <name type="scientific">Vulcanimicrobium alpinum</name>
    <dbReference type="NCBI Taxonomy" id="3016050"/>
    <lineage>
        <taxon>Bacteria</taxon>
        <taxon>Bacillati</taxon>
        <taxon>Vulcanimicrobiota</taxon>
        <taxon>Vulcanimicrobiia</taxon>
        <taxon>Vulcanimicrobiales</taxon>
        <taxon>Vulcanimicrobiaceae</taxon>
        <taxon>Vulcanimicrobium</taxon>
    </lineage>
</organism>
<dbReference type="GO" id="GO:0005829">
    <property type="term" value="C:cytosol"/>
    <property type="evidence" value="ECO:0007669"/>
    <property type="project" value="TreeGrafter"/>
</dbReference>
<evidence type="ECO:0000313" key="6">
    <source>
        <dbReference type="Proteomes" id="UP001317532"/>
    </source>
</evidence>
<dbReference type="Proteomes" id="UP001317532">
    <property type="component" value="Chromosome"/>
</dbReference>
<dbReference type="PANTHER" id="PTHR10953">
    <property type="entry name" value="UBIQUITIN-ACTIVATING ENZYME E1"/>
    <property type="match status" value="1"/>
</dbReference>
<dbReference type="InterPro" id="IPR045886">
    <property type="entry name" value="ThiF/MoeB/HesA"/>
</dbReference>
<reference evidence="5 6" key="1">
    <citation type="journal article" date="2022" name="ISME Commun">
        <title>Vulcanimicrobium alpinus gen. nov. sp. nov., the first cultivated representative of the candidate phylum 'Eremiobacterota', is a metabolically versatile aerobic anoxygenic phototroph.</title>
        <authorList>
            <person name="Yabe S."/>
            <person name="Muto K."/>
            <person name="Abe K."/>
            <person name="Yokota A."/>
            <person name="Staudigel H."/>
            <person name="Tebo B.M."/>
        </authorList>
    </citation>
    <scope>NUCLEOTIDE SEQUENCE [LARGE SCALE GENOMIC DNA]</scope>
    <source>
        <strain evidence="5 6">WC8-2</strain>
    </source>
</reference>